<feature type="compositionally biased region" description="Polar residues" evidence="1">
    <location>
        <begin position="1"/>
        <end position="10"/>
    </location>
</feature>
<dbReference type="EMBL" id="JAHOPC010000002">
    <property type="protein sequence ID" value="MBU8865906.1"/>
    <property type="molecule type" value="Genomic_DNA"/>
</dbReference>
<accession>A0ABS6I2D8</accession>
<dbReference type="Proteomes" id="UP000824166">
    <property type="component" value="Unassembled WGS sequence"/>
</dbReference>
<evidence type="ECO:0000313" key="3">
    <source>
        <dbReference type="Proteomes" id="UP000824166"/>
    </source>
</evidence>
<feature type="region of interest" description="Disordered" evidence="1">
    <location>
        <begin position="1"/>
        <end position="27"/>
    </location>
</feature>
<name>A0ABS6I2D8_9MICC</name>
<protein>
    <submittedName>
        <fullName evidence="2">Uncharacterized protein</fullName>
    </submittedName>
</protein>
<proteinExistence type="predicted"/>
<evidence type="ECO:0000256" key="1">
    <source>
        <dbReference type="SAM" id="MobiDB-lite"/>
    </source>
</evidence>
<sequence length="55" mass="6415">MYSELNTPSPNRRIESDQEAHEETNRIIDQTPDGEALIALPWIGWHYVNEVHRGK</sequence>
<organism evidence="2 3">
    <name type="scientific">Paenarthrobacter aromaticivorans</name>
    <dbReference type="NCBI Taxonomy" id="2849150"/>
    <lineage>
        <taxon>Bacteria</taxon>
        <taxon>Bacillati</taxon>
        <taxon>Actinomycetota</taxon>
        <taxon>Actinomycetes</taxon>
        <taxon>Micrococcales</taxon>
        <taxon>Micrococcaceae</taxon>
        <taxon>Paenarthrobacter</taxon>
    </lineage>
</organism>
<dbReference type="RefSeq" id="WP_216923734.1">
    <property type="nucleotide sequence ID" value="NZ_JAHOPC010000002.1"/>
</dbReference>
<keyword evidence="3" id="KW-1185">Reference proteome</keyword>
<evidence type="ECO:0000313" key="2">
    <source>
        <dbReference type="EMBL" id="MBU8865906.1"/>
    </source>
</evidence>
<comment type="caution">
    <text evidence="2">The sequence shown here is derived from an EMBL/GenBank/DDBJ whole genome shotgun (WGS) entry which is preliminary data.</text>
</comment>
<gene>
    <name evidence="2" type="ORF">KSW38_06340</name>
</gene>
<feature type="compositionally biased region" description="Basic and acidic residues" evidence="1">
    <location>
        <begin position="12"/>
        <end position="26"/>
    </location>
</feature>
<reference evidence="2 3" key="1">
    <citation type="submission" date="2021-06" db="EMBL/GenBank/DDBJ databases">
        <authorList>
            <person name="Jeong J.W."/>
        </authorList>
    </citation>
    <scope>NUCLEOTIDE SEQUENCE [LARGE SCALE GENOMIC DNA]</scope>
    <source>
        <strain evidence="2 3">MMS21-TAE1-1</strain>
    </source>
</reference>